<keyword evidence="1" id="KW-1133">Transmembrane helix</keyword>
<proteinExistence type="predicted"/>
<accession>A0ABY4RTH8</accession>
<evidence type="ECO:0000313" key="2">
    <source>
        <dbReference type="EMBL" id="UQZ85891.1"/>
    </source>
</evidence>
<feature type="transmembrane region" description="Helical" evidence="1">
    <location>
        <begin position="5"/>
        <end position="22"/>
    </location>
</feature>
<evidence type="ECO:0000313" key="3">
    <source>
        <dbReference type="Proteomes" id="UP001057134"/>
    </source>
</evidence>
<feature type="transmembrane region" description="Helical" evidence="1">
    <location>
        <begin position="57"/>
        <end position="88"/>
    </location>
</feature>
<organism evidence="2 3">
    <name type="scientific">Paenibacillus konkukensis</name>
    <dbReference type="NCBI Taxonomy" id="2020716"/>
    <lineage>
        <taxon>Bacteria</taxon>
        <taxon>Bacillati</taxon>
        <taxon>Bacillota</taxon>
        <taxon>Bacilli</taxon>
        <taxon>Bacillales</taxon>
        <taxon>Paenibacillaceae</taxon>
        <taxon>Paenibacillus</taxon>
    </lineage>
</organism>
<protein>
    <recommendedName>
        <fullName evidence="4">HPP family protein</fullName>
    </recommendedName>
</protein>
<keyword evidence="1" id="KW-0472">Membrane</keyword>
<dbReference type="Proteomes" id="UP001057134">
    <property type="component" value="Chromosome"/>
</dbReference>
<dbReference type="EMBL" id="CP027059">
    <property type="protein sequence ID" value="UQZ85891.1"/>
    <property type="molecule type" value="Genomic_DNA"/>
</dbReference>
<feature type="transmembrane region" description="Helical" evidence="1">
    <location>
        <begin position="116"/>
        <end position="142"/>
    </location>
</feature>
<feature type="transmembrane region" description="Helical" evidence="1">
    <location>
        <begin position="28"/>
        <end position="45"/>
    </location>
</feature>
<evidence type="ECO:0008006" key="4">
    <source>
        <dbReference type="Google" id="ProtNLM"/>
    </source>
</evidence>
<name>A0ABY4RTH8_9BACL</name>
<keyword evidence="1" id="KW-0812">Transmembrane</keyword>
<dbReference type="RefSeq" id="WP_249861476.1">
    <property type="nucleotide sequence ID" value="NZ_CP027059.1"/>
</dbReference>
<reference evidence="2" key="1">
    <citation type="submission" date="2018-02" db="EMBL/GenBank/DDBJ databases">
        <authorList>
            <person name="Kim S.-K."/>
            <person name="Jung H.-I."/>
            <person name="Lee S.-W."/>
        </authorList>
    </citation>
    <scope>NUCLEOTIDE SEQUENCE</scope>
    <source>
        <strain evidence="2">SK3146</strain>
    </source>
</reference>
<gene>
    <name evidence="2" type="ORF">SK3146_05181</name>
</gene>
<sequence length="161" mass="17728">MNVKIWIICFYLMFIYWISRHIPDVRAIFFPTLGAFSYLFISRAFSVKEFGKMIAGAAVASLVSSALFLSHTGLLSLLLASLFAILIIRKFHLNAPPVLAIALIPYFAEPAQVWTFPLAVLASLGGLLLLLSIAEVAQVVVLRSDLRLLKKKGQSMESGNS</sequence>
<evidence type="ECO:0000256" key="1">
    <source>
        <dbReference type="SAM" id="Phobius"/>
    </source>
</evidence>
<keyword evidence="3" id="KW-1185">Reference proteome</keyword>
<reference evidence="2" key="2">
    <citation type="journal article" date="2021" name="J Anim Sci Technol">
        <title>Complete genome sequence of Paenibacillus konkukensis sp. nov. SK3146 as a potential probiotic strain.</title>
        <authorList>
            <person name="Jung H.I."/>
            <person name="Park S."/>
            <person name="Niu K.M."/>
            <person name="Lee S.W."/>
            <person name="Kothari D."/>
            <person name="Yi K.J."/>
            <person name="Kim S.K."/>
        </authorList>
    </citation>
    <scope>NUCLEOTIDE SEQUENCE</scope>
    <source>
        <strain evidence="2">SK3146</strain>
    </source>
</reference>